<feature type="compositionally biased region" description="Basic residues" evidence="1">
    <location>
        <begin position="162"/>
        <end position="180"/>
    </location>
</feature>
<feature type="region of interest" description="Disordered" evidence="1">
    <location>
        <begin position="416"/>
        <end position="660"/>
    </location>
</feature>
<feature type="compositionally biased region" description="Basic residues" evidence="1">
    <location>
        <begin position="577"/>
        <end position="592"/>
    </location>
</feature>
<evidence type="ECO:0000256" key="1">
    <source>
        <dbReference type="SAM" id="MobiDB-lite"/>
    </source>
</evidence>
<feature type="region of interest" description="Disordered" evidence="1">
    <location>
        <begin position="277"/>
        <end position="296"/>
    </location>
</feature>
<protein>
    <submittedName>
        <fullName evidence="2">Acetyl-CoA synthetase</fullName>
        <ecNumber evidence="2">6.2.1.1</ecNumber>
    </submittedName>
</protein>
<feature type="compositionally biased region" description="Gly residues" evidence="1">
    <location>
        <begin position="202"/>
        <end position="211"/>
    </location>
</feature>
<accession>A0A6J4SCN6</accession>
<dbReference type="GO" id="GO:0003987">
    <property type="term" value="F:acetate-CoA ligase activity"/>
    <property type="evidence" value="ECO:0007669"/>
    <property type="project" value="UniProtKB-EC"/>
</dbReference>
<feature type="compositionally biased region" description="Low complexity" evidence="1">
    <location>
        <begin position="17"/>
        <end position="26"/>
    </location>
</feature>
<feature type="compositionally biased region" description="Basic residues" evidence="1">
    <location>
        <begin position="554"/>
        <end position="563"/>
    </location>
</feature>
<feature type="compositionally biased region" description="Basic and acidic residues" evidence="1">
    <location>
        <begin position="217"/>
        <end position="227"/>
    </location>
</feature>
<keyword evidence="2" id="KW-0436">Ligase</keyword>
<evidence type="ECO:0000313" key="2">
    <source>
        <dbReference type="EMBL" id="CAA9495799.1"/>
    </source>
</evidence>
<feature type="region of interest" description="Disordered" evidence="1">
    <location>
        <begin position="367"/>
        <end position="401"/>
    </location>
</feature>
<feature type="compositionally biased region" description="Basic residues" evidence="1">
    <location>
        <begin position="190"/>
        <end position="199"/>
    </location>
</feature>
<dbReference type="EMBL" id="CADCVO010000313">
    <property type="protein sequence ID" value="CAA9495799.1"/>
    <property type="molecule type" value="Genomic_DNA"/>
</dbReference>
<reference evidence="2" key="1">
    <citation type="submission" date="2020-02" db="EMBL/GenBank/DDBJ databases">
        <authorList>
            <person name="Meier V. D."/>
        </authorList>
    </citation>
    <scope>NUCLEOTIDE SEQUENCE</scope>
    <source>
        <strain evidence="2">AVDCRST_MAG13</strain>
    </source>
</reference>
<feature type="compositionally biased region" description="Basic and acidic residues" evidence="1">
    <location>
        <begin position="606"/>
        <end position="621"/>
    </location>
</feature>
<feature type="compositionally biased region" description="Basic residues" evidence="1">
    <location>
        <begin position="31"/>
        <end position="40"/>
    </location>
</feature>
<feature type="non-terminal residue" evidence="2">
    <location>
        <position position="1"/>
    </location>
</feature>
<dbReference type="EC" id="6.2.1.1" evidence="2"/>
<organism evidence="2">
    <name type="scientific">uncultured Solirubrobacteraceae bacterium</name>
    <dbReference type="NCBI Taxonomy" id="1162706"/>
    <lineage>
        <taxon>Bacteria</taxon>
        <taxon>Bacillati</taxon>
        <taxon>Actinomycetota</taxon>
        <taxon>Thermoleophilia</taxon>
        <taxon>Solirubrobacterales</taxon>
        <taxon>Solirubrobacteraceae</taxon>
        <taxon>environmental samples</taxon>
    </lineage>
</organism>
<feature type="region of interest" description="Disordered" evidence="1">
    <location>
        <begin position="1"/>
        <end position="257"/>
    </location>
</feature>
<feature type="compositionally biased region" description="Basic residues" evidence="1">
    <location>
        <begin position="506"/>
        <end position="531"/>
    </location>
</feature>
<dbReference type="AlphaFoldDB" id="A0A6J4SCN6"/>
<feature type="compositionally biased region" description="Basic residues" evidence="1">
    <location>
        <begin position="118"/>
        <end position="129"/>
    </location>
</feature>
<feature type="compositionally biased region" description="Basic and acidic residues" evidence="1">
    <location>
        <begin position="367"/>
        <end position="384"/>
    </location>
</feature>
<proteinExistence type="predicted"/>
<gene>
    <name evidence="2" type="ORF">AVDCRST_MAG13-1982</name>
</gene>
<feature type="compositionally biased region" description="Basic and acidic residues" evidence="1">
    <location>
        <begin position="145"/>
        <end position="161"/>
    </location>
</feature>
<feature type="compositionally biased region" description="Basic and acidic residues" evidence="1">
    <location>
        <begin position="564"/>
        <end position="576"/>
    </location>
</feature>
<feature type="compositionally biased region" description="Basic residues" evidence="1">
    <location>
        <begin position="625"/>
        <end position="647"/>
    </location>
</feature>
<feature type="compositionally biased region" description="Basic residues" evidence="1">
    <location>
        <begin position="443"/>
        <end position="466"/>
    </location>
</feature>
<name>A0A6J4SCN6_9ACTN</name>
<sequence length="660" mass="71165">GGRHDAGPRAGAGGAPRAGDVPAARGLRPPCARHRPGTARRGREGPGGLVARPGPRAPDVGQGAHAGARRFEGPVPPVVRRRRAQRVGQLRGPPRGGRARRQGRLPLARGGGRVEGHHLRRPAPRRPAGRQRAEGRRHQARRRRGDLPADDPRGGRRDARLRAHRGAAQRRVRRLLARVGRRADGGLRGPRAHHRRRRPAQGQGGADQGRGGRGHRPRPDGRADPRRAPHGGRHADAGGARRLLGRGPGSGGLVVPAGGAARRAPAVHPLLEWLDGEAEGDPAHHGRLHDRRGDHARARLRPQAGGGRLVLLGRRRLGHRPLLHRLRAARQRRDLGHVRGRPGLPAQGHLVGAVRAGRRDAVLHRADRDPRLHEVGPAARREARPVQAAAAGDRRRADQPEGVAVVLAGGRRRALPDRGHLVADGDGRDHDHDAPGGPVRQARVGRHAAAGHRGPRRGRRGQRGRGGHPGPAHADPAVAGHAPHPLQGRRPLRGDVLLQVRQGRLPGRRRVPPGSRRLRLGHRPGRRRHQRLGAPPVHRGGGERDRRPPLRGRGGGHRAGRRGHGPEHRGVRDARGRLCRRRRDGRRAARARRQADRQARPPQADHLVRRPAQDALGEDHAPAAARHRRGPGARRRDHAARPGRHGPARGEGEGGPGGGV</sequence>
<feature type="compositionally biased region" description="Basic and acidic residues" evidence="1">
    <location>
        <begin position="416"/>
        <end position="434"/>
    </location>
</feature>
<feature type="compositionally biased region" description="Low complexity" evidence="1">
    <location>
        <begin position="470"/>
        <end position="485"/>
    </location>
</feature>
<feature type="non-terminal residue" evidence="2">
    <location>
        <position position="660"/>
    </location>
</feature>